<dbReference type="Pfam" id="PF03372">
    <property type="entry name" value="Exo_endo_phos"/>
    <property type="match status" value="1"/>
</dbReference>
<accession>A0AAU9U6U1</accession>
<reference evidence="2" key="1">
    <citation type="submission" date="2022-03" db="EMBL/GenBank/DDBJ databases">
        <authorList>
            <person name="Tunstrom K."/>
        </authorList>
    </citation>
    <scope>NUCLEOTIDE SEQUENCE</scope>
</reference>
<organism evidence="2 3">
    <name type="scientific">Euphydryas editha</name>
    <name type="common">Edith's checkerspot</name>
    <dbReference type="NCBI Taxonomy" id="104508"/>
    <lineage>
        <taxon>Eukaryota</taxon>
        <taxon>Metazoa</taxon>
        <taxon>Ecdysozoa</taxon>
        <taxon>Arthropoda</taxon>
        <taxon>Hexapoda</taxon>
        <taxon>Insecta</taxon>
        <taxon>Pterygota</taxon>
        <taxon>Neoptera</taxon>
        <taxon>Endopterygota</taxon>
        <taxon>Lepidoptera</taxon>
        <taxon>Glossata</taxon>
        <taxon>Ditrysia</taxon>
        <taxon>Papilionoidea</taxon>
        <taxon>Nymphalidae</taxon>
        <taxon>Nymphalinae</taxon>
        <taxon>Euphydryas</taxon>
    </lineage>
</organism>
<dbReference type="InterPro" id="IPR005135">
    <property type="entry name" value="Endo/exonuclease/phosphatase"/>
</dbReference>
<dbReference type="GO" id="GO:0071897">
    <property type="term" value="P:DNA biosynthetic process"/>
    <property type="evidence" value="ECO:0007669"/>
    <property type="project" value="UniProtKB-ARBA"/>
</dbReference>
<dbReference type="AlphaFoldDB" id="A0AAU9U6U1"/>
<keyword evidence="3" id="KW-1185">Reference proteome</keyword>
<evidence type="ECO:0000313" key="3">
    <source>
        <dbReference type="Proteomes" id="UP001153954"/>
    </source>
</evidence>
<dbReference type="Proteomes" id="UP001153954">
    <property type="component" value="Unassembled WGS sequence"/>
</dbReference>
<evidence type="ECO:0000259" key="1">
    <source>
        <dbReference type="Pfam" id="PF03372"/>
    </source>
</evidence>
<comment type="caution">
    <text evidence="2">The sequence shown here is derived from an EMBL/GenBank/DDBJ whole genome shotgun (WGS) entry which is preliminary data.</text>
</comment>
<proteinExistence type="predicted"/>
<feature type="domain" description="Endonuclease/exonuclease/phosphatase" evidence="1">
    <location>
        <begin position="26"/>
        <end position="220"/>
    </location>
</feature>
<dbReference type="GO" id="GO:0031012">
    <property type="term" value="C:extracellular matrix"/>
    <property type="evidence" value="ECO:0007669"/>
    <property type="project" value="TreeGrafter"/>
</dbReference>
<dbReference type="GO" id="GO:0007508">
    <property type="term" value="P:larval heart development"/>
    <property type="evidence" value="ECO:0007669"/>
    <property type="project" value="TreeGrafter"/>
</dbReference>
<dbReference type="GO" id="GO:0003824">
    <property type="term" value="F:catalytic activity"/>
    <property type="evidence" value="ECO:0007669"/>
    <property type="project" value="InterPro"/>
</dbReference>
<dbReference type="InterPro" id="IPR036691">
    <property type="entry name" value="Endo/exonu/phosph_ase_sf"/>
</dbReference>
<dbReference type="PANTHER" id="PTHR33395:SF22">
    <property type="entry name" value="REVERSE TRANSCRIPTASE DOMAIN-CONTAINING PROTEIN"/>
    <property type="match status" value="1"/>
</dbReference>
<evidence type="ECO:0000313" key="2">
    <source>
        <dbReference type="EMBL" id="CAH2093435.1"/>
    </source>
</evidence>
<dbReference type="GO" id="GO:0061343">
    <property type="term" value="P:cell adhesion involved in heart morphogenesis"/>
    <property type="evidence" value="ECO:0007669"/>
    <property type="project" value="TreeGrafter"/>
</dbReference>
<dbReference type="InterPro" id="IPR043502">
    <property type="entry name" value="DNA/RNA_pol_sf"/>
</dbReference>
<dbReference type="PANTHER" id="PTHR33395">
    <property type="entry name" value="TRANSCRIPTASE, PUTATIVE-RELATED-RELATED"/>
    <property type="match status" value="1"/>
</dbReference>
<dbReference type="SUPFAM" id="SSF56672">
    <property type="entry name" value="DNA/RNA polymerases"/>
    <property type="match status" value="1"/>
</dbReference>
<dbReference type="EMBL" id="CAKOGL010000013">
    <property type="protein sequence ID" value="CAH2093435.1"/>
    <property type="molecule type" value="Genomic_DNA"/>
</dbReference>
<gene>
    <name evidence="2" type="ORF">EEDITHA_LOCUS9103</name>
</gene>
<protein>
    <recommendedName>
        <fullName evidence="1">Endonuclease/exonuclease/phosphatase domain-containing protein</fullName>
    </recommendedName>
</protein>
<dbReference type="SUPFAM" id="SSF56219">
    <property type="entry name" value="DNase I-like"/>
    <property type="match status" value="1"/>
</dbReference>
<sequence length="568" mass="65925">MLVPMSTGIVVKEVLLLGLRTKTHTFLRNVLQKSFDVITLTETWLIDGINDSEIFDDRYLVWRRDRNYSRTGQLRGGGVLIAIKKDLITDGCNDWCSLAEDVWVVLTLRNSQTTHKLYICTVYIIGENHGYSLGEQLVNFSEKLTAKSSGRPNDSFLILGDFNMPNLTWVPQPGESYLYPTNISGWHQITFFDNLKFCNLEQYNHLKNLNGRHLDLVFSNCEVTIEASSDPLVNEDPNHPALIVTTHFTDLKPLTTIPRIKYLYEKANYNAINDKLSKIDWPKTFSSKNIDEAVKKFYQTLYNLRDSYVPTKIIKVNHKYPSWYNPSLIKLLKEKHKFHLKYKKYKNITDLNTFILLRERAKIIEKECYQVYIAKIENNIVENPKSFWSFIKNKKHSSVYPSVMSYGGDSLSSGPKNIVENYRPISKLCLFANVFERVVHKQVYAHIKSILNEQQHGFVKNKSTISNLLLCSDFLTEHMSKGYQVDVIYTDYSKAFDRIDHKMLLLTVNVNQYRKRAVGKKRKNSSRGFYSKTLINSAHSARYLNLQNWTTQKSNDFDIIDIQPLSLI</sequence>
<name>A0AAU9U6U1_EUPED</name>
<dbReference type="Gene3D" id="3.60.10.10">
    <property type="entry name" value="Endonuclease/exonuclease/phosphatase"/>
    <property type="match status" value="1"/>
</dbReference>